<sequence length="252" mass="27932">FAILCGIIFGPVCAKFINVSDWGDEDTITKEFCRIVIGIQVMAAGVALPKAYLRKELISLLMLLGPVMIYMWLVSGLLVWALIPGLNYLEALMIAACFTPTDPVLANSIVQGKFAEKHVPTHVRHIISCESGANDGLGYPFLFLAVYLIQMDIGPAIGKWAYWIMAFNILLSVVIGFVVGYIARKLLKYCEQKKLIDNESFLVYSVALSFFLMGVVGLIGSDDLLACFIAGNSFTWDDWFRVETENAHLMEA</sequence>
<evidence type="ECO:0000256" key="1">
    <source>
        <dbReference type="ARBA" id="ARBA00004141"/>
    </source>
</evidence>
<keyword evidence="2 5" id="KW-0812">Transmembrane</keyword>
<dbReference type="GO" id="GO:0036376">
    <property type="term" value="P:sodium ion export across plasma membrane"/>
    <property type="evidence" value="ECO:0007669"/>
    <property type="project" value="InterPro"/>
</dbReference>
<dbReference type="InterPro" id="IPR038770">
    <property type="entry name" value="Na+/solute_symporter_sf"/>
</dbReference>
<proteinExistence type="predicted"/>
<feature type="non-terminal residue" evidence="7">
    <location>
        <position position="1"/>
    </location>
</feature>
<dbReference type="GO" id="GO:0120029">
    <property type="term" value="P:proton export across plasma membrane"/>
    <property type="evidence" value="ECO:0007669"/>
    <property type="project" value="InterPro"/>
</dbReference>
<keyword evidence="4 5" id="KW-0472">Membrane</keyword>
<dbReference type="InterPro" id="IPR004712">
    <property type="entry name" value="Na+/H+_antiporter_fungi"/>
</dbReference>
<dbReference type="GO" id="GO:0042391">
    <property type="term" value="P:regulation of membrane potential"/>
    <property type="evidence" value="ECO:0007669"/>
    <property type="project" value="InterPro"/>
</dbReference>
<organism evidence="7 8">
    <name type="scientific">Rhizopus azygosporus</name>
    <name type="common">Rhizopus microsporus var. azygosporus</name>
    <dbReference type="NCBI Taxonomy" id="86630"/>
    <lineage>
        <taxon>Eukaryota</taxon>
        <taxon>Fungi</taxon>
        <taxon>Fungi incertae sedis</taxon>
        <taxon>Mucoromycota</taxon>
        <taxon>Mucoromycotina</taxon>
        <taxon>Mucoromycetes</taxon>
        <taxon>Mucorales</taxon>
        <taxon>Mucorineae</taxon>
        <taxon>Rhizopodaceae</taxon>
        <taxon>Rhizopus</taxon>
    </lineage>
</organism>
<dbReference type="STRING" id="86630.A0A367IN82"/>
<dbReference type="PANTHER" id="PTHR31382:SF1">
    <property type="entry name" value="SODIUM ION_PROTON EXCHANGER (EUROFUNG)"/>
    <property type="match status" value="1"/>
</dbReference>
<evidence type="ECO:0000256" key="4">
    <source>
        <dbReference type="ARBA" id="ARBA00023136"/>
    </source>
</evidence>
<evidence type="ECO:0000256" key="2">
    <source>
        <dbReference type="ARBA" id="ARBA00022692"/>
    </source>
</evidence>
<feature type="transmembrane region" description="Helical" evidence="5">
    <location>
        <begin position="160"/>
        <end position="181"/>
    </location>
</feature>
<keyword evidence="3 5" id="KW-1133">Transmembrane helix</keyword>
<evidence type="ECO:0000259" key="6">
    <source>
        <dbReference type="Pfam" id="PF00999"/>
    </source>
</evidence>
<comment type="caution">
    <text evidence="7">The sequence shown here is derived from an EMBL/GenBank/DDBJ whole genome shotgun (WGS) entry which is preliminary data.</text>
</comment>
<reference evidence="7 8" key="1">
    <citation type="journal article" date="2018" name="G3 (Bethesda)">
        <title>Phylogenetic and Phylogenomic Definition of Rhizopus Species.</title>
        <authorList>
            <person name="Gryganskyi A.P."/>
            <person name="Golan J."/>
            <person name="Dolatabadi S."/>
            <person name="Mondo S."/>
            <person name="Robb S."/>
            <person name="Idnurm A."/>
            <person name="Muszewska A."/>
            <person name="Steczkiewicz K."/>
            <person name="Masonjones S."/>
            <person name="Liao H.L."/>
            <person name="Gajdeczka M.T."/>
            <person name="Anike F."/>
            <person name="Vuek A."/>
            <person name="Anishchenko I.M."/>
            <person name="Voigt K."/>
            <person name="de Hoog G.S."/>
            <person name="Smith M.E."/>
            <person name="Heitman J."/>
            <person name="Vilgalys R."/>
            <person name="Stajich J.E."/>
        </authorList>
    </citation>
    <scope>NUCLEOTIDE SEQUENCE [LARGE SCALE GENOMIC DNA]</scope>
    <source>
        <strain evidence="7 8">CBS 357.93</strain>
    </source>
</reference>
<dbReference type="GO" id="GO:0015385">
    <property type="term" value="F:sodium:proton antiporter activity"/>
    <property type="evidence" value="ECO:0007669"/>
    <property type="project" value="InterPro"/>
</dbReference>
<evidence type="ECO:0000313" key="7">
    <source>
        <dbReference type="EMBL" id="RCH79128.1"/>
    </source>
</evidence>
<dbReference type="PANTHER" id="PTHR31382">
    <property type="entry name" value="NA(+)/H(+) ANTIPORTER"/>
    <property type="match status" value="1"/>
</dbReference>
<dbReference type="OrthoDB" id="2190219at2759"/>
<dbReference type="InterPro" id="IPR006153">
    <property type="entry name" value="Cation/H_exchanger_TM"/>
</dbReference>
<feature type="transmembrane region" description="Helical" evidence="5">
    <location>
        <begin position="60"/>
        <end position="83"/>
    </location>
</feature>
<evidence type="ECO:0000256" key="3">
    <source>
        <dbReference type="ARBA" id="ARBA00022989"/>
    </source>
</evidence>
<protein>
    <recommendedName>
        <fullName evidence="6">Cation/H+ exchanger transmembrane domain-containing protein</fullName>
    </recommendedName>
</protein>
<dbReference type="EMBL" id="PJQL01004688">
    <property type="protein sequence ID" value="RCH79128.1"/>
    <property type="molecule type" value="Genomic_DNA"/>
</dbReference>
<evidence type="ECO:0000313" key="8">
    <source>
        <dbReference type="Proteomes" id="UP000252139"/>
    </source>
</evidence>
<dbReference type="GO" id="GO:0005886">
    <property type="term" value="C:plasma membrane"/>
    <property type="evidence" value="ECO:0007669"/>
    <property type="project" value="InterPro"/>
</dbReference>
<accession>A0A367IN82</accession>
<feature type="non-terminal residue" evidence="7">
    <location>
        <position position="252"/>
    </location>
</feature>
<evidence type="ECO:0000256" key="5">
    <source>
        <dbReference type="SAM" id="Phobius"/>
    </source>
</evidence>
<keyword evidence="8" id="KW-1185">Reference proteome</keyword>
<gene>
    <name evidence="7" type="ORF">CU097_001649</name>
</gene>
<dbReference type="Gene3D" id="1.20.1530.20">
    <property type="match status" value="1"/>
</dbReference>
<name>A0A367IN82_RHIAZ</name>
<comment type="subcellular location">
    <subcellularLocation>
        <location evidence="1">Membrane</location>
        <topology evidence="1">Multi-pass membrane protein</topology>
    </subcellularLocation>
</comment>
<dbReference type="AlphaFoldDB" id="A0A367IN82"/>
<dbReference type="Pfam" id="PF00999">
    <property type="entry name" value="Na_H_Exchanger"/>
    <property type="match status" value="1"/>
</dbReference>
<feature type="transmembrane region" description="Helical" evidence="5">
    <location>
        <begin position="201"/>
        <end position="220"/>
    </location>
</feature>
<feature type="domain" description="Cation/H+ exchanger transmembrane" evidence="6">
    <location>
        <begin position="2"/>
        <end position="245"/>
    </location>
</feature>
<dbReference type="Proteomes" id="UP000252139">
    <property type="component" value="Unassembled WGS sequence"/>
</dbReference>